<evidence type="ECO:0000313" key="2">
    <source>
        <dbReference type="EMBL" id="PWL01134.1"/>
    </source>
</evidence>
<dbReference type="Proteomes" id="UP000245523">
    <property type="component" value="Unassembled WGS sequence"/>
</dbReference>
<reference evidence="2 3" key="1">
    <citation type="submission" date="2018-05" db="EMBL/GenBank/DDBJ databases">
        <title>Animal gut microbial communities from fecal samples from Wisconsin, USA.</title>
        <authorList>
            <person name="Neumann A."/>
        </authorList>
    </citation>
    <scope>NUCLEOTIDE SEQUENCE [LARGE SCALE GENOMIC DNA]</scope>
    <source>
        <strain evidence="2 3">UWS4</strain>
    </source>
</reference>
<sequence>MKKMLFAILFLLASSFFVSCGNDQTADLTPSLPSKNAQVASAPVSVPKFTPPANSAIDEKKAQQYANASAALILLGEEWSSKIEQAQGEQKVAILQNYDEARDQVCSRVGLAGIAEYNWITNVAAKDSSNADSFAKAGIRLD</sequence>
<keyword evidence="3" id="KW-1185">Reference proteome</keyword>
<keyword evidence="1" id="KW-0732">Signal</keyword>
<dbReference type="RefSeq" id="WP_106198812.1">
    <property type="nucleotide sequence ID" value="NZ_QGHD01000011.1"/>
</dbReference>
<dbReference type="PROSITE" id="PS51257">
    <property type="entry name" value="PROKAR_LIPOPROTEIN"/>
    <property type="match status" value="1"/>
</dbReference>
<accession>A0ABX5LKJ1</accession>
<name>A0ABX5LKJ1_9BACT</name>
<feature type="chain" id="PRO_5045658560" evidence="1">
    <location>
        <begin position="21"/>
        <end position="142"/>
    </location>
</feature>
<organism evidence="2 3">
    <name type="scientific">Hallerella porci</name>
    <dbReference type="NCBI Taxonomy" id="1945871"/>
    <lineage>
        <taxon>Bacteria</taxon>
        <taxon>Pseudomonadati</taxon>
        <taxon>Fibrobacterota</taxon>
        <taxon>Fibrobacteria</taxon>
        <taxon>Fibrobacterales</taxon>
        <taxon>Fibrobacteraceae</taxon>
        <taxon>Hallerella</taxon>
    </lineage>
</organism>
<evidence type="ECO:0000256" key="1">
    <source>
        <dbReference type="SAM" id="SignalP"/>
    </source>
</evidence>
<dbReference type="EMBL" id="QGHD01000011">
    <property type="protein sequence ID" value="PWL01134.1"/>
    <property type="molecule type" value="Genomic_DNA"/>
</dbReference>
<feature type="signal peptide" evidence="1">
    <location>
        <begin position="1"/>
        <end position="20"/>
    </location>
</feature>
<gene>
    <name evidence="2" type="ORF">B0H50_1118</name>
</gene>
<proteinExistence type="predicted"/>
<comment type="caution">
    <text evidence="2">The sequence shown here is derived from an EMBL/GenBank/DDBJ whole genome shotgun (WGS) entry which is preliminary data.</text>
</comment>
<protein>
    <submittedName>
        <fullName evidence="2">Uncharacterized protein</fullName>
    </submittedName>
</protein>
<evidence type="ECO:0000313" key="3">
    <source>
        <dbReference type="Proteomes" id="UP000245523"/>
    </source>
</evidence>